<proteinExistence type="predicted"/>
<reference evidence="2 3" key="1">
    <citation type="submission" date="2018-05" db="EMBL/GenBank/DDBJ databases">
        <title>Draft genome of Methanospirillum lacunae Ki8-1.</title>
        <authorList>
            <person name="Dueholm M.S."/>
            <person name="Nielsen P.H."/>
            <person name="Bakmann L.F."/>
            <person name="Otzen D.E."/>
        </authorList>
    </citation>
    <scope>NUCLEOTIDE SEQUENCE [LARGE SCALE GENOMIC DNA]</scope>
    <source>
        <strain evidence="2 3">Ki8-1</strain>
    </source>
</reference>
<keyword evidence="3" id="KW-1185">Reference proteome</keyword>
<dbReference type="InterPro" id="IPR013196">
    <property type="entry name" value="HTH_11"/>
</dbReference>
<dbReference type="GeneID" id="97549851"/>
<dbReference type="Gene3D" id="1.10.3290.10">
    <property type="entry name" value="Fido-like domain"/>
    <property type="match status" value="1"/>
</dbReference>
<dbReference type="Proteomes" id="UP000245657">
    <property type="component" value="Unassembled WGS sequence"/>
</dbReference>
<comment type="caution">
    <text evidence="2">The sequence shown here is derived from an EMBL/GenBank/DDBJ whole genome shotgun (WGS) entry which is preliminary data.</text>
</comment>
<protein>
    <submittedName>
        <fullName evidence="2">Fic family protein</fullName>
    </submittedName>
</protein>
<dbReference type="PROSITE" id="PS51459">
    <property type="entry name" value="FIDO"/>
    <property type="match status" value="1"/>
</dbReference>
<dbReference type="InterPro" id="IPR011991">
    <property type="entry name" value="ArsR-like_HTH"/>
</dbReference>
<dbReference type="PANTHER" id="PTHR13504:SF38">
    <property type="entry name" value="FIDO DOMAIN-CONTAINING PROTEIN"/>
    <property type="match status" value="1"/>
</dbReference>
<dbReference type="InterPro" id="IPR036390">
    <property type="entry name" value="WH_DNA-bd_sf"/>
</dbReference>
<sequence length="440" mass="51932">MKNLPEKPPDIMDFPHINTVVSRYFTDESFRISVDGFNDRYLYWDELKYRISDNQERLDTWVAMKVFRSQRMEEIAYAQLNLQYLILPEIMRSLHSFDRYLSGTIQIHNRSLTLDKRYIVSSLIEEAIASSILEGAVTTRREAKEMLEQKKKPKNSGEQMVLNNYETLQMIIRKKGDPLTPELLLEIQHTVTKGTIKPEDVGHFRTSNDINVVDAASGTVYHIPPPHTEIPILIFALCEFINNDDEERFIHPIIKGIILHFLIGYIHPFNDGNGRTARSLFYWYTLSREYWMIEYLSISRSILRSKRKYALAYIHSEYDQNDLTYFIKYQIECIKEALAELIAYLEERQNSQKKAHEMIRIYHDLNHRQAEILMEMMDHQGQDFTIHQIAEKFNVVYQTARTDLMHLESHGYITVTKRGKGYYYFVTESNLKTITDLSVR</sequence>
<feature type="domain" description="Fido" evidence="1">
    <location>
        <begin position="179"/>
        <end position="332"/>
    </location>
</feature>
<dbReference type="InterPro" id="IPR036388">
    <property type="entry name" value="WH-like_DNA-bd_sf"/>
</dbReference>
<name>A0A2V2N9Z8_9EURY</name>
<accession>A0A2V2N9Z8</accession>
<dbReference type="OrthoDB" id="350952at2157"/>
<dbReference type="AlphaFoldDB" id="A0A2V2N9Z8"/>
<gene>
    <name evidence="2" type="ORF">DK846_04740</name>
</gene>
<dbReference type="Pfam" id="PF08279">
    <property type="entry name" value="HTH_11"/>
    <property type="match status" value="1"/>
</dbReference>
<dbReference type="CDD" id="cd00090">
    <property type="entry name" value="HTH_ARSR"/>
    <property type="match status" value="1"/>
</dbReference>
<dbReference type="Gene3D" id="1.10.10.10">
    <property type="entry name" value="Winged helix-like DNA-binding domain superfamily/Winged helix DNA-binding domain"/>
    <property type="match status" value="1"/>
</dbReference>
<dbReference type="EMBL" id="QGMY01000002">
    <property type="protein sequence ID" value="PWR74456.1"/>
    <property type="molecule type" value="Genomic_DNA"/>
</dbReference>
<dbReference type="SUPFAM" id="SSF140931">
    <property type="entry name" value="Fic-like"/>
    <property type="match status" value="1"/>
</dbReference>
<dbReference type="InterPro" id="IPR003812">
    <property type="entry name" value="Fido"/>
</dbReference>
<organism evidence="2 3">
    <name type="scientific">Methanospirillum lacunae</name>
    <dbReference type="NCBI Taxonomy" id="668570"/>
    <lineage>
        <taxon>Archaea</taxon>
        <taxon>Methanobacteriati</taxon>
        <taxon>Methanobacteriota</taxon>
        <taxon>Stenosarchaea group</taxon>
        <taxon>Methanomicrobia</taxon>
        <taxon>Methanomicrobiales</taxon>
        <taxon>Methanospirillaceae</taxon>
        <taxon>Methanospirillum</taxon>
    </lineage>
</organism>
<evidence type="ECO:0000259" key="1">
    <source>
        <dbReference type="PROSITE" id="PS51459"/>
    </source>
</evidence>
<dbReference type="PANTHER" id="PTHR13504">
    <property type="entry name" value="FIDO DOMAIN-CONTAINING PROTEIN DDB_G0283145"/>
    <property type="match status" value="1"/>
</dbReference>
<evidence type="ECO:0000313" key="2">
    <source>
        <dbReference type="EMBL" id="PWR74456.1"/>
    </source>
</evidence>
<dbReference type="Pfam" id="PF02661">
    <property type="entry name" value="Fic"/>
    <property type="match status" value="1"/>
</dbReference>
<dbReference type="RefSeq" id="WP_109967735.1">
    <property type="nucleotide sequence ID" value="NZ_CP176093.1"/>
</dbReference>
<evidence type="ECO:0000313" key="3">
    <source>
        <dbReference type="Proteomes" id="UP000245657"/>
    </source>
</evidence>
<dbReference type="SUPFAM" id="SSF46785">
    <property type="entry name" value="Winged helix' DNA-binding domain"/>
    <property type="match status" value="1"/>
</dbReference>
<dbReference type="InterPro" id="IPR036597">
    <property type="entry name" value="Fido-like_dom_sf"/>
</dbReference>
<dbReference type="InterPro" id="IPR040198">
    <property type="entry name" value="Fido_containing"/>
</dbReference>